<evidence type="ECO:0000256" key="1">
    <source>
        <dbReference type="SAM" id="MobiDB-lite"/>
    </source>
</evidence>
<keyword evidence="4" id="KW-1185">Reference proteome</keyword>
<dbReference type="AlphaFoldDB" id="A0A2Z6MKX2"/>
<dbReference type="CDD" id="cd22157">
    <property type="entry name" value="F-box_AtFBW1-like"/>
    <property type="match status" value="1"/>
</dbReference>
<evidence type="ECO:0000313" key="4">
    <source>
        <dbReference type="Proteomes" id="UP000242715"/>
    </source>
</evidence>
<dbReference type="InterPro" id="IPR036047">
    <property type="entry name" value="F-box-like_dom_sf"/>
</dbReference>
<dbReference type="SUPFAM" id="SSF81383">
    <property type="entry name" value="F-box domain"/>
    <property type="match status" value="1"/>
</dbReference>
<dbReference type="Pfam" id="PF00646">
    <property type="entry name" value="F-box"/>
    <property type="match status" value="1"/>
</dbReference>
<reference evidence="4" key="1">
    <citation type="journal article" date="2017" name="Front. Plant Sci.">
        <title>Climate Clever Clovers: New Paradigm to Reduce the Environmental Footprint of Ruminants by Breeding Low Methanogenic Forages Utilizing Haplotype Variation.</title>
        <authorList>
            <person name="Kaur P."/>
            <person name="Appels R."/>
            <person name="Bayer P.E."/>
            <person name="Keeble-Gagnere G."/>
            <person name="Wang J."/>
            <person name="Hirakawa H."/>
            <person name="Shirasawa K."/>
            <person name="Vercoe P."/>
            <person name="Stefanova K."/>
            <person name="Durmic Z."/>
            <person name="Nichols P."/>
            <person name="Revell C."/>
            <person name="Isobe S.N."/>
            <person name="Edwards D."/>
            <person name="Erskine W."/>
        </authorList>
    </citation>
    <scope>NUCLEOTIDE SEQUENCE [LARGE SCALE GENOMIC DNA]</scope>
    <source>
        <strain evidence="4">cv. Daliak</strain>
    </source>
</reference>
<dbReference type="SMART" id="SM00256">
    <property type="entry name" value="FBOX"/>
    <property type="match status" value="1"/>
</dbReference>
<feature type="domain" description="F-box" evidence="2">
    <location>
        <begin position="18"/>
        <end position="69"/>
    </location>
</feature>
<proteinExistence type="predicted"/>
<name>A0A2Z6MKX2_TRISU</name>
<accession>A0A2Z6MKX2</accession>
<dbReference type="EMBL" id="DF973164">
    <property type="protein sequence ID" value="GAU16856.1"/>
    <property type="molecule type" value="Genomic_DNA"/>
</dbReference>
<feature type="compositionally biased region" description="Acidic residues" evidence="1">
    <location>
        <begin position="132"/>
        <end position="143"/>
    </location>
</feature>
<feature type="compositionally biased region" description="Acidic residues" evidence="1">
    <location>
        <begin position="102"/>
        <end position="125"/>
    </location>
</feature>
<dbReference type="Gene3D" id="1.20.1280.50">
    <property type="match status" value="1"/>
</dbReference>
<feature type="region of interest" description="Disordered" evidence="1">
    <location>
        <begin position="132"/>
        <end position="151"/>
    </location>
</feature>
<gene>
    <name evidence="3" type="ORF">TSUD_368050</name>
</gene>
<evidence type="ECO:0000313" key="3">
    <source>
        <dbReference type="EMBL" id="GAU16856.1"/>
    </source>
</evidence>
<sequence length="217" mass="24982">MVVMTRSQRCMMAEATAESPTSILPEEVMIEILSRVELNHTLQLRCVCKSWKSLLLDPQIVTNHLFKLLNDINVLCLKAKEFFDAFRSKNLINNPVMPQEQEQVEDDDEDGEEAAQEDDDDAAAVEEEENVIDAATEEEEEEKEEKKEDEKEKHWLITALANLDGVLVNVRSLKGDLKSINLDTQMQAVEDRMKCLRSFMRIYQKHLQQPETSSSHF</sequence>
<dbReference type="PROSITE" id="PS50181">
    <property type="entry name" value="FBOX"/>
    <property type="match status" value="1"/>
</dbReference>
<evidence type="ECO:0000259" key="2">
    <source>
        <dbReference type="PROSITE" id="PS50181"/>
    </source>
</evidence>
<dbReference type="InterPro" id="IPR001810">
    <property type="entry name" value="F-box_dom"/>
</dbReference>
<protein>
    <recommendedName>
        <fullName evidence="2">F-box domain-containing protein</fullName>
    </recommendedName>
</protein>
<organism evidence="3 4">
    <name type="scientific">Trifolium subterraneum</name>
    <name type="common">Subterranean clover</name>
    <dbReference type="NCBI Taxonomy" id="3900"/>
    <lineage>
        <taxon>Eukaryota</taxon>
        <taxon>Viridiplantae</taxon>
        <taxon>Streptophyta</taxon>
        <taxon>Embryophyta</taxon>
        <taxon>Tracheophyta</taxon>
        <taxon>Spermatophyta</taxon>
        <taxon>Magnoliopsida</taxon>
        <taxon>eudicotyledons</taxon>
        <taxon>Gunneridae</taxon>
        <taxon>Pentapetalae</taxon>
        <taxon>rosids</taxon>
        <taxon>fabids</taxon>
        <taxon>Fabales</taxon>
        <taxon>Fabaceae</taxon>
        <taxon>Papilionoideae</taxon>
        <taxon>50 kb inversion clade</taxon>
        <taxon>NPAAA clade</taxon>
        <taxon>Hologalegina</taxon>
        <taxon>IRL clade</taxon>
        <taxon>Trifolieae</taxon>
        <taxon>Trifolium</taxon>
    </lineage>
</organism>
<dbReference type="Proteomes" id="UP000242715">
    <property type="component" value="Unassembled WGS sequence"/>
</dbReference>
<dbReference type="OrthoDB" id="1924677at2759"/>
<feature type="region of interest" description="Disordered" evidence="1">
    <location>
        <begin position="94"/>
        <end position="125"/>
    </location>
</feature>